<evidence type="ECO:0000256" key="7">
    <source>
        <dbReference type="RuleBase" id="RU363032"/>
    </source>
</evidence>
<dbReference type="InterPro" id="IPR051393">
    <property type="entry name" value="ABC_transporter_permease"/>
</dbReference>
<feature type="transmembrane region" description="Helical" evidence="7">
    <location>
        <begin position="29"/>
        <end position="56"/>
    </location>
</feature>
<feature type="domain" description="ABC transmembrane type-1" evidence="8">
    <location>
        <begin position="85"/>
        <end position="297"/>
    </location>
</feature>
<dbReference type="EMBL" id="JACGWT010000001">
    <property type="protein sequence ID" value="MBA8793140.1"/>
    <property type="molecule type" value="Genomic_DNA"/>
</dbReference>
<dbReference type="GO" id="GO:0005886">
    <property type="term" value="C:plasma membrane"/>
    <property type="evidence" value="ECO:0007669"/>
    <property type="project" value="UniProtKB-SubCell"/>
</dbReference>
<dbReference type="SUPFAM" id="SSF161098">
    <property type="entry name" value="MetI-like"/>
    <property type="match status" value="1"/>
</dbReference>
<evidence type="ECO:0000256" key="2">
    <source>
        <dbReference type="ARBA" id="ARBA00022448"/>
    </source>
</evidence>
<dbReference type="RefSeq" id="WP_328823595.1">
    <property type="nucleotide sequence ID" value="NZ_JACGWT010000001.1"/>
</dbReference>
<feature type="transmembrane region" description="Helical" evidence="7">
    <location>
        <begin position="89"/>
        <end position="110"/>
    </location>
</feature>
<name>A0A7W3P4T1_9ACTN</name>
<comment type="subcellular location">
    <subcellularLocation>
        <location evidence="1 7">Cell membrane</location>
        <topology evidence="1 7">Multi-pass membrane protein</topology>
    </subcellularLocation>
</comment>
<feature type="transmembrane region" description="Helical" evidence="7">
    <location>
        <begin position="224"/>
        <end position="244"/>
    </location>
</feature>
<dbReference type="CDD" id="cd06261">
    <property type="entry name" value="TM_PBP2"/>
    <property type="match status" value="1"/>
</dbReference>
<evidence type="ECO:0000259" key="8">
    <source>
        <dbReference type="PROSITE" id="PS50928"/>
    </source>
</evidence>
<feature type="transmembrane region" description="Helical" evidence="7">
    <location>
        <begin position="122"/>
        <end position="142"/>
    </location>
</feature>
<evidence type="ECO:0000256" key="4">
    <source>
        <dbReference type="ARBA" id="ARBA00022692"/>
    </source>
</evidence>
<keyword evidence="5 7" id="KW-1133">Transmembrane helix</keyword>
<dbReference type="Proteomes" id="UP000523079">
    <property type="component" value="Unassembled WGS sequence"/>
</dbReference>
<evidence type="ECO:0000256" key="1">
    <source>
        <dbReference type="ARBA" id="ARBA00004651"/>
    </source>
</evidence>
<dbReference type="PANTHER" id="PTHR30193:SF37">
    <property type="entry name" value="INNER MEMBRANE ABC TRANSPORTER PERMEASE PROTEIN YCJO"/>
    <property type="match status" value="1"/>
</dbReference>
<keyword evidence="4 7" id="KW-0812">Transmembrane</keyword>
<evidence type="ECO:0000313" key="10">
    <source>
        <dbReference type="Proteomes" id="UP000523079"/>
    </source>
</evidence>
<feature type="transmembrane region" description="Helical" evidence="7">
    <location>
        <begin position="279"/>
        <end position="301"/>
    </location>
</feature>
<comment type="caution">
    <text evidence="9">The sequence shown here is derived from an EMBL/GenBank/DDBJ whole genome shotgun (WGS) entry which is preliminary data.</text>
</comment>
<keyword evidence="6 7" id="KW-0472">Membrane</keyword>
<keyword evidence="9" id="KW-0762">Sugar transport</keyword>
<sequence>MTAAAIGTEAAATTTRTGKPTGRDIRTALGFLAPSLIGVIAFLLVPVVVVIVLSFVKWDLLTPPSFVGVSNYIDIFRYDAVGHSLLVTAYYVLLNIPAQTVIALGLAVLLNRKLPGTSFVRVLCVLPYLATPVAMAVVWNWFFDPSTGVINTLLGFVGIAGPSWLSSQVWAMPVVAFANIWQYVGYNMLFFLAGLQSIPASMYEAAAIDGASRIKQFFSITLPLLRPTMLFVLVTGVIGSFQVFDTVYVLTNGGPGDATEVMNSLIYKSAFVGFRIGDAAAMSVVLFVVILVVTIVQFGYFRNRTTYEMN</sequence>
<organism evidence="9 10">
    <name type="scientific">Microlunatus kandeliicorticis</name>
    <dbReference type="NCBI Taxonomy" id="1759536"/>
    <lineage>
        <taxon>Bacteria</taxon>
        <taxon>Bacillati</taxon>
        <taxon>Actinomycetota</taxon>
        <taxon>Actinomycetes</taxon>
        <taxon>Propionibacteriales</taxon>
        <taxon>Propionibacteriaceae</taxon>
        <taxon>Microlunatus</taxon>
    </lineage>
</organism>
<keyword evidence="2 7" id="KW-0813">Transport</keyword>
<dbReference type="InterPro" id="IPR035906">
    <property type="entry name" value="MetI-like_sf"/>
</dbReference>
<evidence type="ECO:0000313" key="9">
    <source>
        <dbReference type="EMBL" id="MBA8793140.1"/>
    </source>
</evidence>
<evidence type="ECO:0000256" key="3">
    <source>
        <dbReference type="ARBA" id="ARBA00022475"/>
    </source>
</evidence>
<proteinExistence type="inferred from homology"/>
<keyword evidence="10" id="KW-1185">Reference proteome</keyword>
<dbReference type="Gene3D" id="1.10.3720.10">
    <property type="entry name" value="MetI-like"/>
    <property type="match status" value="1"/>
</dbReference>
<protein>
    <submittedName>
        <fullName evidence="9">Multiple sugar transport system permease protein/sn-glycerol 3-phosphate transport system permease protein</fullName>
    </submittedName>
</protein>
<reference evidence="9 10" key="1">
    <citation type="submission" date="2020-07" db="EMBL/GenBank/DDBJ databases">
        <title>Sequencing the genomes of 1000 actinobacteria strains.</title>
        <authorList>
            <person name="Klenk H.-P."/>
        </authorList>
    </citation>
    <scope>NUCLEOTIDE SEQUENCE [LARGE SCALE GENOMIC DNA]</scope>
    <source>
        <strain evidence="9 10">DSM 100723</strain>
    </source>
</reference>
<dbReference type="InterPro" id="IPR000515">
    <property type="entry name" value="MetI-like"/>
</dbReference>
<keyword evidence="3" id="KW-1003">Cell membrane</keyword>
<gene>
    <name evidence="9" type="ORF">FHX74_000734</name>
</gene>
<dbReference type="PANTHER" id="PTHR30193">
    <property type="entry name" value="ABC TRANSPORTER PERMEASE PROTEIN"/>
    <property type="match status" value="1"/>
</dbReference>
<dbReference type="PROSITE" id="PS50928">
    <property type="entry name" value="ABC_TM1"/>
    <property type="match status" value="1"/>
</dbReference>
<evidence type="ECO:0000256" key="5">
    <source>
        <dbReference type="ARBA" id="ARBA00022989"/>
    </source>
</evidence>
<feature type="transmembrane region" description="Helical" evidence="7">
    <location>
        <begin position="180"/>
        <end position="203"/>
    </location>
</feature>
<dbReference type="AlphaFoldDB" id="A0A7W3P4T1"/>
<evidence type="ECO:0000256" key="6">
    <source>
        <dbReference type="ARBA" id="ARBA00023136"/>
    </source>
</evidence>
<dbReference type="GO" id="GO:0055085">
    <property type="term" value="P:transmembrane transport"/>
    <property type="evidence" value="ECO:0007669"/>
    <property type="project" value="InterPro"/>
</dbReference>
<accession>A0A7W3P4T1</accession>
<comment type="similarity">
    <text evidence="7">Belongs to the binding-protein-dependent transport system permease family.</text>
</comment>
<dbReference type="Pfam" id="PF00528">
    <property type="entry name" value="BPD_transp_1"/>
    <property type="match status" value="1"/>
</dbReference>